<evidence type="ECO:0000256" key="4">
    <source>
        <dbReference type="SAM" id="SignalP"/>
    </source>
</evidence>
<accession>A0A9R1TIA1</accession>
<dbReference type="OrthoDB" id="8179031at2759"/>
<protein>
    <submittedName>
        <fullName evidence="6">Beta-carotene-binding protein</fullName>
    </submittedName>
</protein>
<keyword evidence="5" id="KW-1185">Reference proteome</keyword>
<evidence type="ECO:0000313" key="5">
    <source>
        <dbReference type="Proteomes" id="UP000694866"/>
    </source>
</evidence>
<dbReference type="KEGG" id="fas:105270338"/>
<dbReference type="Proteomes" id="UP000694866">
    <property type="component" value="Unplaced"/>
</dbReference>
<evidence type="ECO:0000256" key="3">
    <source>
        <dbReference type="ARBA" id="ARBA00060902"/>
    </source>
</evidence>
<evidence type="ECO:0000256" key="1">
    <source>
        <dbReference type="ARBA" id="ARBA00022729"/>
    </source>
</evidence>
<dbReference type="GeneID" id="105270338"/>
<dbReference type="InterPro" id="IPR038606">
    <property type="entry name" value="To_sf"/>
</dbReference>
<keyword evidence="2" id="KW-0090">Biological rhythms</keyword>
<dbReference type="PANTHER" id="PTHR11008:SF39">
    <property type="entry name" value="CIRCADIAN CLOCK-CONTROLLED PROTEIN-LIKE PROTEIN"/>
    <property type="match status" value="1"/>
</dbReference>
<dbReference type="GO" id="GO:0007623">
    <property type="term" value="P:circadian rhythm"/>
    <property type="evidence" value="ECO:0007669"/>
    <property type="project" value="UniProtKB-ARBA"/>
</dbReference>
<proteinExistence type="inferred from homology"/>
<dbReference type="RefSeq" id="XP_011309501.1">
    <property type="nucleotide sequence ID" value="XM_011311199.1"/>
</dbReference>
<dbReference type="InterPro" id="IPR010562">
    <property type="entry name" value="Haemolymph_juvenile_hormone-bd"/>
</dbReference>
<dbReference type="AlphaFoldDB" id="A0A9R1TIA1"/>
<gene>
    <name evidence="6" type="primary">LOC105270338</name>
</gene>
<dbReference type="Gene3D" id="3.15.10.30">
    <property type="entry name" value="Haemolymph juvenile hormone binding protein"/>
    <property type="match status" value="1"/>
</dbReference>
<keyword evidence="1 4" id="KW-0732">Signal</keyword>
<dbReference type="FunFam" id="3.15.10.30:FF:000001">
    <property type="entry name" value="Takeout-like protein 1"/>
    <property type="match status" value="1"/>
</dbReference>
<comment type="similarity">
    <text evidence="3">Belongs to the TO family.</text>
</comment>
<dbReference type="GO" id="GO:0005615">
    <property type="term" value="C:extracellular space"/>
    <property type="evidence" value="ECO:0007669"/>
    <property type="project" value="TreeGrafter"/>
</dbReference>
<dbReference type="Pfam" id="PF06585">
    <property type="entry name" value="JHBP"/>
    <property type="match status" value="1"/>
</dbReference>
<evidence type="ECO:0000313" key="6">
    <source>
        <dbReference type="RefSeq" id="XP_011309501.1"/>
    </source>
</evidence>
<reference evidence="6" key="1">
    <citation type="submission" date="2025-08" db="UniProtKB">
        <authorList>
            <consortium name="RefSeq"/>
        </authorList>
    </citation>
    <scope>IDENTIFICATION</scope>
    <source>
        <strain evidence="6">USDA-PBARC FA_bdor</strain>
        <tissue evidence="6">Whole organism</tissue>
    </source>
</reference>
<feature type="chain" id="PRO_5040463561" evidence="4">
    <location>
        <begin position="19"/>
        <end position="246"/>
    </location>
</feature>
<dbReference type="PANTHER" id="PTHR11008">
    <property type="entry name" value="PROTEIN TAKEOUT-LIKE PROTEIN"/>
    <property type="match status" value="1"/>
</dbReference>
<evidence type="ECO:0000256" key="2">
    <source>
        <dbReference type="ARBA" id="ARBA00023108"/>
    </source>
</evidence>
<organism evidence="5 6">
    <name type="scientific">Fopius arisanus</name>
    <dbReference type="NCBI Taxonomy" id="64838"/>
    <lineage>
        <taxon>Eukaryota</taxon>
        <taxon>Metazoa</taxon>
        <taxon>Ecdysozoa</taxon>
        <taxon>Arthropoda</taxon>
        <taxon>Hexapoda</taxon>
        <taxon>Insecta</taxon>
        <taxon>Pterygota</taxon>
        <taxon>Neoptera</taxon>
        <taxon>Endopterygota</taxon>
        <taxon>Hymenoptera</taxon>
        <taxon>Apocrita</taxon>
        <taxon>Ichneumonoidea</taxon>
        <taxon>Braconidae</taxon>
        <taxon>Opiinae</taxon>
        <taxon>Fopius</taxon>
    </lineage>
</organism>
<name>A0A9R1TIA1_9HYME</name>
<sequence>MIVSSLFFLMAMVSPAIAVLPPYIKACKRRDPDINNCITKTIDDLREKLAAGIPELEAPAIEPLTLKQIRLLRGPQGARLDVNLTNIQVRGPSKFKVRDLKANTEDVEFTFTVSFDVLKFSGKYQIDARLLLLRLAGSGDLHGNFTGYESSVILRANKIKRDGNIYLNFEKMKLNIKIGTAHIYLNNLFGGDPILGPASNQVLNANSNLLIDELRPVLEEALSDLFTEVANKVTRSFTYNELFPLD</sequence>
<dbReference type="SMART" id="SM00700">
    <property type="entry name" value="JHBP"/>
    <property type="match status" value="1"/>
</dbReference>
<feature type="signal peptide" evidence="4">
    <location>
        <begin position="1"/>
        <end position="18"/>
    </location>
</feature>